<dbReference type="InterPro" id="IPR003123">
    <property type="entry name" value="VPS9"/>
</dbReference>
<dbReference type="Gene3D" id="3.30.505.10">
    <property type="entry name" value="SH2 domain"/>
    <property type="match status" value="1"/>
</dbReference>
<evidence type="ECO:0000259" key="8">
    <source>
        <dbReference type="PROSITE" id="PS50001"/>
    </source>
</evidence>
<dbReference type="SMART" id="SM00167">
    <property type="entry name" value="VPS9"/>
    <property type="match status" value="1"/>
</dbReference>
<dbReference type="GO" id="GO:0005829">
    <property type="term" value="C:cytosol"/>
    <property type="evidence" value="ECO:0007669"/>
    <property type="project" value="TreeGrafter"/>
</dbReference>
<feature type="domain" description="SH2" evidence="8">
    <location>
        <begin position="109"/>
        <end position="202"/>
    </location>
</feature>
<feature type="domain" description="VPS9" evidence="10">
    <location>
        <begin position="252"/>
        <end position="392"/>
    </location>
</feature>
<proteinExistence type="inferred from homology"/>
<dbReference type="GO" id="GO:0007165">
    <property type="term" value="P:signal transduction"/>
    <property type="evidence" value="ECO:0007669"/>
    <property type="project" value="InterPro"/>
</dbReference>
<reference evidence="11" key="2">
    <citation type="submission" date="2025-09" db="UniProtKB">
        <authorList>
            <consortium name="Ensembl"/>
        </authorList>
    </citation>
    <scope>IDENTIFICATION</scope>
</reference>
<dbReference type="InterPro" id="IPR037191">
    <property type="entry name" value="VPS9_dom_sf"/>
</dbReference>
<dbReference type="SMART" id="SM00314">
    <property type="entry name" value="RA"/>
    <property type="match status" value="1"/>
</dbReference>
<dbReference type="InterPro" id="IPR000980">
    <property type="entry name" value="SH2"/>
</dbReference>
<evidence type="ECO:0000256" key="2">
    <source>
        <dbReference type="ARBA" id="ARBA00006919"/>
    </source>
</evidence>
<dbReference type="GO" id="GO:0016192">
    <property type="term" value="P:vesicle-mediated transport"/>
    <property type="evidence" value="ECO:0007669"/>
    <property type="project" value="InterPro"/>
</dbReference>
<dbReference type="PANTHER" id="PTHR23101">
    <property type="entry name" value="RAB GDP/GTP EXCHANGE FACTOR"/>
    <property type="match status" value="1"/>
</dbReference>
<keyword evidence="12" id="KW-1185">Reference proteome</keyword>
<comment type="subcellular location">
    <subcellularLocation>
        <location evidence="1">Cytoplasm</location>
    </subcellularLocation>
</comment>
<dbReference type="SUPFAM" id="SSF55550">
    <property type="entry name" value="SH2 domain"/>
    <property type="match status" value="1"/>
</dbReference>
<evidence type="ECO:0000256" key="6">
    <source>
        <dbReference type="PROSITE-ProRule" id="PRU00191"/>
    </source>
</evidence>
<dbReference type="AlphaFoldDB" id="A0A3Q2CR63"/>
<dbReference type="InterPro" id="IPR000159">
    <property type="entry name" value="RA_dom"/>
</dbReference>
<dbReference type="Pfam" id="PF02204">
    <property type="entry name" value="VPS9"/>
    <property type="match status" value="1"/>
</dbReference>
<dbReference type="FunFam" id="1.20.1050.80:FF:000002">
    <property type="entry name" value="Ras and Rab interactor 2"/>
    <property type="match status" value="1"/>
</dbReference>
<dbReference type="PANTHER" id="PTHR23101:SF51">
    <property type="entry name" value="RAS AND RAB INTERACTOR 2"/>
    <property type="match status" value="1"/>
</dbReference>
<dbReference type="PROSITE" id="PS51205">
    <property type="entry name" value="VPS9"/>
    <property type="match status" value="1"/>
</dbReference>
<keyword evidence="3" id="KW-0343">GTPase activation</keyword>
<evidence type="ECO:0000256" key="7">
    <source>
        <dbReference type="SAM" id="MobiDB-lite"/>
    </source>
</evidence>
<evidence type="ECO:0000313" key="12">
    <source>
        <dbReference type="Proteomes" id="UP000265020"/>
    </source>
</evidence>
<sequence length="546" mass="60926">MKHYPERGDTMTSPPCEQQKRGSFFQLIDSIAWEIGTLKQEMRRKSEPAEGLETDPHVRLSEEVGRLFLQASPCPAMGGGPPKARDSGYDSLHRGLSFLDRLTHTHSVWLQLGLSHRDAAGILQDRAAGSFLVRRSSRLQRKVVSVRMDRDSTEPIKDFPIRENQYTFSLEGSDLNFADLFRLLAFCCISRDVLPFTLRLPEAISAARSFGDLEKVAKLGADRVLEKALIKCVLKPLKPTLSAALKDFQVSSGSWQELKDNLSLAKARRPQEMGVTDALPPDPVAVEKIRQKFQVMCKLYSPEKKVCTLLRVCKLIYTIMEDNSGRLYGADDFLPMLTYVLAQCDMPELDNEILYMMELLDPLLLHGEGGYYLTSAYGAMSLIKNLQEDQAARVLSSETRDTLHQWHRRRTTQRSAPSIDDFQNYLRVALHESGSGCTAKTLQVRPYATVEELCQLCAVKFKVSDPENYGLFLQTEGSSQQLAADTHPQKIKAELHSCPQPVPFHFVYRRLATSSSPSAGLSSAAPDPRAHPNQQNTGAPAAASAP</sequence>
<reference evidence="11" key="1">
    <citation type="submission" date="2025-08" db="UniProtKB">
        <authorList>
            <consortium name="Ensembl"/>
        </authorList>
    </citation>
    <scope>IDENTIFICATION</scope>
</reference>
<evidence type="ECO:0000259" key="9">
    <source>
        <dbReference type="PROSITE" id="PS50200"/>
    </source>
</evidence>
<dbReference type="PROSITE" id="PS50200">
    <property type="entry name" value="RA"/>
    <property type="match status" value="1"/>
</dbReference>
<feature type="domain" description="Ras-associating" evidence="9">
    <location>
        <begin position="422"/>
        <end position="513"/>
    </location>
</feature>
<dbReference type="GeneTree" id="ENSGT00940000154866"/>
<evidence type="ECO:0000259" key="10">
    <source>
        <dbReference type="PROSITE" id="PS51205"/>
    </source>
</evidence>
<evidence type="ECO:0000256" key="1">
    <source>
        <dbReference type="ARBA" id="ARBA00004496"/>
    </source>
</evidence>
<dbReference type="Ensembl" id="ENSCVAT00000002339.1">
    <property type="protein sequence ID" value="ENSCVAP00000008009.1"/>
    <property type="gene ID" value="ENSCVAG00000009749.1"/>
</dbReference>
<dbReference type="PROSITE" id="PS50001">
    <property type="entry name" value="SH2"/>
    <property type="match status" value="1"/>
</dbReference>
<dbReference type="GO" id="GO:0031267">
    <property type="term" value="F:small GTPase binding"/>
    <property type="evidence" value="ECO:0007669"/>
    <property type="project" value="TreeGrafter"/>
</dbReference>
<evidence type="ECO:0000313" key="11">
    <source>
        <dbReference type="Ensembl" id="ENSCVAP00000008009.1"/>
    </source>
</evidence>
<dbReference type="GO" id="GO:0030139">
    <property type="term" value="C:endocytic vesicle"/>
    <property type="evidence" value="ECO:0007669"/>
    <property type="project" value="TreeGrafter"/>
</dbReference>
<dbReference type="GO" id="GO:0005085">
    <property type="term" value="F:guanyl-nucleotide exchange factor activity"/>
    <property type="evidence" value="ECO:0007669"/>
    <property type="project" value="InterPro"/>
</dbReference>
<feature type="region of interest" description="Disordered" evidence="7">
    <location>
        <begin position="516"/>
        <end position="546"/>
    </location>
</feature>
<dbReference type="InterPro" id="IPR045046">
    <property type="entry name" value="Vps9-like"/>
</dbReference>
<dbReference type="InterPro" id="IPR036860">
    <property type="entry name" value="SH2_dom_sf"/>
</dbReference>
<name>A0A3Q2CR63_CYPVA</name>
<dbReference type="Pfam" id="PF00788">
    <property type="entry name" value="RA"/>
    <property type="match status" value="1"/>
</dbReference>
<dbReference type="SUPFAM" id="SSF109993">
    <property type="entry name" value="VPS9 domain"/>
    <property type="match status" value="1"/>
</dbReference>
<evidence type="ECO:0000256" key="4">
    <source>
        <dbReference type="ARBA" id="ARBA00022490"/>
    </source>
</evidence>
<dbReference type="GO" id="GO:0005096">
    <property type="term" value="F:GTPase activator activity"/>
    <property type="evidence" value="ECO:0007669"/>
    <property type="project" value="UniProtKB-KW"/>
</dbReference>
<keyword evidence="5 6" id="KW-0727">SH2 domain</keyword>
<organism evidence="11 12">
    <name type="scientific">Cyprinodon variegatus</name>
    <name type="common">Sheepshead minnow</name>
    <dbReference type="NCBI Taxonomy" id="28743"/>
    <lineage>
        <taxon>Eukaryota</taxon>
        <taxon>Metazoa</taxon>
        <taxon>Chordata</taxon>
        <taxon>Craniata</taxon>
        <taxon>Vertebrata</taxon>
        <taxon>Euteleostomi</taxon>
        <taxon>Actinopterygii</taxon>
        <taxon>Neopterygii</taxon>
        <taxon>Teleostei</taxon>
        <taxon>Neoteleostei</taxon>
        <taxon>Acanthomorphata</taxon>
        <taxon>Ovalentaria</taxon>
        <taxon>Atherinomorphae</taxon>
        <taxon>Cyprinodontiformes</taxon>
        <taxon>Cyprinodontidae</taxon>
        <taxon>Cyprinodon</taxon>
    </lineage>
</organism>
<protein>
    <submittedName>
        <fullName evidence="11">Ras and Rab interactor 2a</fullName>
    </submittedName>
</protein>
<evidence type="ECO:0000256" key="3">
    <source>
        <dbReference type="ARBA" id="ARBA00022468"/>
    </source>
</evidence>
<accession>A0A3Q2CR63</accession>
<feature type="compositionally biased region" description="Low complexity" evidence="7">
    <location>
        <begin position="516"/>
        <end position="526"/>
    </location>
</feature>
<comment type="similarity">
    <text evidence="2">Belongs to the RIN (Ras interaction/interference) family.</text>
</comment>
<dbReference type="Gene3D" id="1.20.1050.80">
    <property type="entry name" value="VPS9 domain"/>
    <property type="match status" value="1"/>
</dbReference>
<dbReference type="Proteomes" id="UP000265020">
    <property type="component" value="Unassembled WGS sequence"/>
</dbReference>
<evidence type="ECO:0000256" key="5">
    <source>
        <dbReference type="ARBA" id="ARBA00022999"/>
    </source>
</evidence>
<keyword evidence="4" id="KW-0963">Cytoplasm</keyword>